<dbReference type="GO" id="GO:0005886">
    <property type="term" value="C:plasma membrane"/>
    <property type="evidence" value="ECO:0007669"/>
    <property type="project" value="TreeGrafter"/>
</dbReference>
<evidence type="ECO:0000313" key="4">
    <source>
        <dbReference type="Proteomes" id="UP000229081"/>
    </source>
</evidence>
<dbReference type="RefSeq" id="WP_100281773.1">
    <property type="nucleotide sequence ID" value="NZ_CP024923.1"/>
</dbReference>
<organism evidence="3 4">
    <name type="scientific">Sphingomonas psychrotolerans</name>
    <dbReference type="NCBI Taxonomy" id="1327635"/>
    <lineage>
        <taxon>Bacteria</taxon>
        <taxon>Pseudomonadati</taxon>
        <taxon>Pseudomonadota</taxon>
        <taxon>Alphaproteobacteria</taxon>
        <taxon>Sphingomonadales</taxon>
        <taxon>Sphingomonadaceae</taxon>
        <taxon>Sphingomonas</taxon>
    </lineage>
</organism>
<dbReference type="PANTHER" id="PTHR42709:SF11">
    <property type="entry name" value="DEDA FAMILY PROTEIN"/>
    <property type="match status" value="1"/>
</dbReference>
<dbReference type="InterPro" id="IPR051311">
    <property type="entry name" value="DedA_domain"/>
</dbReference>
<dbReference type="Pfam" id="PF09335">
    <property type="entry name" value="VTT_dom"/>
    <property type="match status" value="1"/>
</dbReference>
<dbReference type="EMBL" id="CP024923">
    <property type="protein sequence ID" value="ATY31964.1"/>
    <property type="molecule type" value="Genomic_DNA"/>
</dbReference>
<evidence type="ECO:0000256" key="1">
    <source>
        <dbReference type="SAM" id="Phobius"/>
    </source>
</evidence>
<feature type="domain" description="VTT" evidence="2">
    <location>
        <begin position="56"/>
        <end position="155"/>
    </location>
</feature>
<proteinExistence type="predicted"/>
<accession>A0A2K8MG72</accession>
<dbReference type="Proteomes" id="UP000229081">
    <property type="component" value="Chromosome"/>
</dbReference>
<dbReference type="PANTHER" id="PTHR42709">
    <property type="entry name" value="ALKALINE PHOSPHATASE LIKE PROTEIN"/>
    <property type="match status" value="1"/>
</dbReference>
<evidence type="ECO:0000313" key="3">
    <source>
        <dbReference type="EMBL" id="ATY31964.1"/>
    </source>
</evidence>
<protein>
    <submittedName>
        <fullName evidence="3">Cytochrome B</fullName>
    </submittedName>
</protein>
<feature type="transmembrane region" description="Helical" evidence="1">
    <location>
        <begin position="54"/>
        <end position="78"/>
    </location>
</feature>
<sequence>MFRPMYDWVLRMAHHRHALRSLALVSFAESSFFPVPPDVMLLPMVLARREHAYRIAAVCTIASILGGIFGYAIGYYLMESVGQWLVQLYHMESKIEALRHGYDQYGAAIILVKGLTPIPFKLVTIASGLFHFNFPLFILLATITRAARFFLIAALLKRFGEPVQAFIEKRLNLFAWGFLILLVGGFAAVAML</sequence>
<reference evidence="3 4" key="1">
    <citation type="submission" date="2017-11" db="EMBL/GenBank/DDBJ databases">
        <title>Complete genome sequence of Sphingomonas sp. Strain Cra20, a psychrotolerant potential plant growth promoting rhizobacteria.</title>
        <authorList>
            <person name="Luo Y."/>
        </authorList>
    </citation>
    <scope>NUCLEOTIDE SEQUENCE [LARGE SCALE GENOMIC DNA]</scope>
    <source>
        <strain evidence="3 4">Cra20</strain>
    </source>
</reference>
<feature type="transmembrane region" description="Helical" evidence="1">
    <location>
        <begin position="136"/>
        <end position="159"/>
    </location>
</feature>
<keyword evidence="1" id="KW-0472">Membrane</keyword>
<gene>
    <name evidence="3" type="ORF">CVN68_08255</name>
</gene>
<keyword evidence="1" id="KW-0812">Transmembrane</keyword>
<dbReference type="OrthoDB" id="9810270at2"/>
<dbReference type="KEGG" id="sphc:CVN68_08255"/>
<dbReference type="AlphaFoldDB" id="A0A2K8MG72"/>
<feature type="transmembrane region" description="Helical" evidence="1">
    <location>
        <begin position="171"/>
        <end position="191"/>
    </location>
</feature>
<keyword evidence="1" id="KW-1133">Transmembrane helix</keyword>
<evidence type="ECO:0000259" key="2">
    <source>
        <dbReference type="Pfam" id="PF09335"/>
    </source>
</evidence>
<name>A0A2K8MG72_9SPHN</name>
<keyword evidence="4" id="KW-1185">Reference proteome</keyword>
<dbReference type="InterPro" id="IPR032816">
    <property type="entry name" value="VTT_dom"/>
</dbReference>